<accession>A0ABS0QBZ4</accession>
<protein>
    <submittedName>
        <fullName evidence="1">Trypsin-like peptidase domain-containing protein</fullName>
    </submittedName>
</protein>
<reference evidence="1 2" key="1">
    <citation type="submission" date="2020-12" db="EMBL/GenBank/DDBJ databases">
        <title>Hymenobacter sp.</title>
        <authorList>
            <person name="Kim M.K."/>
        </authorList>
    </citation>
    <scope>NUCLEOTIDE SEQUENCE [LARGE SCALE GENOMIC DNA]</scope>
    <source>
        <strain evidence="1 2">BT442</strain>
    </source>
</reference>
<comment type="caution">
    <text evidence="1">The sequence shown here is derived from an EMBL/GenBank/DDBJ whole genome shotgun (WGS) entry which is preliminary data.</text>
</comment>
<dbReference type="Pfam" id="PF13365">
    <property type="entry name" value="Trypsin_2"/>
    <property type="match status" value="1"/>
</dbReference>
<evidence type="ECO:0000313" key="2">
    <source>
        <dbReference type="Proteomes" id="UP000625631"/>
    </source>
</evidence>
<organism evidence="1 2">
    <name type="scientific">Hymenobacter negativus</name>
    <dbReference type="NCBI Taxonomy" id="2795026"/>
    <lineage>
        <taxon>Bacteria</taxon>
        <taxon>Pseudomonadati</taxon>
        <taxon>Bacteroidota</taxon>
        <taxon>Cytophagia</taxon>
        <taxon>Cytophagales</taxon>
        <taxon>Hymenobacteraceae</taxon>
        <taxon>Hymenobacter</taxon>
    </lineage>
</organism>
<dbReference type="Proteomes" id="UP000625631">
    <property type="component" value="Unassembled WGS sequence"/>
</dbReference>
<evidence type="ECO:0000313" key="1">
    <source>
        <dbReference type="EMBL" id="MBH8559863.1"/>
    </source>
</evidence>
<dbReference type="InterPro" id="IPR043504">
    <property type="entry name" value="Peptidase_S1_PA_chymotrypsin"/>
</dbReference>
<proteinExistence type="predicted"/>
<sequence>MNPQPPTPLSNTEKLAYSTVRIESTDSSGGISNGTGFFFNFLLNPEKKTAIPVILTNKHVVNGAVKGRFVLTKADANGKALDDQHFPLDVSAFGQRWINHPDPDVDLCAFPIGALLTQLRSMGHLFAISYLDSSIILKASEEASLDAMEEILMVGYPNGIWDDVNNKPIFRRGVTATHPAKNYRGKKEFVIDAACFPGSSGSPVFIHNVGSYAMKTGSLAIGSRTKLLGLLYAGPQQDITGEIRIVDVPTAQMPMSMSRVMINLGFVIKAERIIELEEKFKNPTQ</sequence>
<dbReference type="EMBL" id="JAEDAE010000009">
    <property type="protein sequence ID" value="MBH8559863.1"/>
    <property type="molecule type" value="Genomic_DNA"/>
</dbReference>
<dbReference type="InterPro" id="IPR009003">
    <property type="entry name" value="Peptidase_S1_PA"/>
</dbReference>
<dbReference type="Gene3D" id="2.40.10.10">
    <property type="entry name" value="Trypsin-like serine proteases"/>
    <property type="match status" value="2"/>
</dbReference>
<dbReference type="RefSeq" id="WP_198076471.1">
    <property type="nucleotide sequence ID" value="NZ_JAEDAE010000009.1"/>
</dbReference>
<keyword evidence="2" id="KW-1185">Reference proteome</keyword>
<gene>
    <name evidence="1" type="ORF">I7X13_17520</name>
</gene>
<name>A0ABS0QBZ4_9BACT</name>
<dbReference type="SUPFAM" id="SSF50494">
    <property type="entry name" value="Trypsin-like serine proteases"/>
    <property type="match status" value="1"/>
</dbReference>